<keyword evidence="2" id="KW-0328">Glycosyltransferase</keyword>
<dbReference type="PANTHER" id="PTHR46656:SF3">
    <property type="entry name" value="PUTATIVE-RELATED"/>
    <property type="match status" value="1"/>
</dbReference>
<reference evidence="2" key="1">
    <citation type="submission" date="2021-05" db="EMBL/GenBank/DDBJ databases">
        <title>Genome of Sphingobium sp. strain.</title>
        <authorList>
            <person name="Fan R."/>
        </authorList>
    </citation>
    <scope>NUCLEOTIDE SEQUENCE</scope>
    <source>
        <strain evidence="2">H33</strain>
    </source>
</reference>
<name>A0A9X1DCK0_9SPHN</name>
<protein>
    <submittedName>
        <fullName evidence="2">Glycosyltransferase</fullName>
        <ecNumber evidence="2">2.4.-.-</ecNumber>
    </submittedName>
</protein>
<dbReference type="GO" id="GO:0016757">
    <property type="term" value="F:glycosyltransferase activity"/>
    <property type="evidence" value="ECO:0007669"/>
    <property type="project" value="UniProtKB-KW"/>
</dbReference>
<dbReference type="Gene3D" id="3.40.50.2000">
    <property type="entry name" value="Glycogen Phosphorylase B"/>
    <property type="match status" value="1"/>
</dbReference>
<keyword evidence="3" id="KW-1185">Reference proteome</keyword>
<keyword evidence="2" id="KW-0808">Transferase</keyword>
<dbReference type="EMBL" id="JAHGAW010000007">
    <property type="protein sequence ID" value="MBT2187511.1"/>
    <property type="molecule type" value="Genomic_DNA"/>
</dbReference>
<accession>A0A9X1DCK0</accession>
<gene>
    <name evidence="2" type="ORF">KK488_11205</name>
</gene>
<dbReference type="InterPro" id="IPR001296">
    <property type="entry name" value="Glyco_trans_1"/>
</dbReference>
<comment type="caution">
    <text evidence="2">The sequence shown here is derived from an EMBL/GenBank/DDBJ whole genome shotgun (WGS) entry which is preliminary data.</text>
</comment>
<dbReference type="Proteomes" id="UP001138757">
    <property type="component" value="Unassembled WGS sequence"/>
</dbReference>
<dbReference type="Pfam" id="PF00534">
    <property type="entry name" value="Glycos_transf_1"/>
    <property type="match status" value="1"/>
</dbReference>
<dbReference type="EC" id="2.4.-.-" evidence="2"/>
<dbReference type="SUPFAM" id="SSF53756">
    <property type="entry name" value="UDP-Glycosyltransferase/glycogen phosphorylase"/>
    <property type="match status" value="1"/>
</dbReference>
<feature type="domain" description="Glycosyl transferase family 1" evidence="1">
    <location>
        <begin position="406"/>
        <end position="572"/>
    </location>
</feature>
<organism evidence="2 3">
    <name type="scientific">Sphingobium nicotianae</name>
    <dbReference type="NCBI Taxonomy" id="2782607"/>
    <lineage>
        <taxon>Bacteria</taxon>
        <taxon>Pseudomonadati</taxon>
        <taxon>Pseudomonadota</taxon>
        <taxon>Alphaproteobacteria</taxon>
        <taxon>Sphingomonadales</taxon>
        <taxon>Sphingomonadaceae</taxon>
        <taxon>Sphingobium</taxon>
    </lineage>
</organism>
<dbReference type="PANTHER" id="PTHR46656">
    <property type="entry name" value="PUTATIVE-RELATED"/>
    <property type="match status" value="1"/>
</dbReference>
<evidence type="ECO:0000313" key="3">
    <source>
        <dbReference type="Proteomes" id="UP001138757"/>
    </source>
</evidence>
<sequence length="605" mass="68327">MTKLCIPSVEKLFEALELLCAPFVSTWMRPRIVTPLGLRLPPLALDIYHERHDLRKAFDLAARKGRQQFSLWLMFHGFPEMDFIVDNRSRAALSAWQRPWPKLATLGLTPITWLMREAAKREGITTKELQDRAGQMRLLRWYFLTAMAKYNWSALLTDAHAAALMTVDDNGAPVILNWLWEEEPDVRARFGGPTDPALREWLKHNGANRWRVLCDPRIGLATLGRQSADVTLPFGVNLVGYPRGRFGIGEDVRMAAQALAAVGVPFTIRDIGPHSNITVEDASFNSHVSDRMPFRFTIFCTTGMDMIYAVNLLGPRALEGQVVIGFWPWELPEFPDFWRHAYSYVDEVWASSRYTHDAYVRSATVPVRHMPMAVTFEATADLRRGDFGLPADRFLFLFAYDALSYDQRKNPKACLTAFDRAFPRGDEPVGLVIKGLRADGSEAWRLLKQRAARDPRLFLVESLLERGEMLDLYRACDCFLSLHRAEGFGRNIAECMGLGLPVIVTAHSGNMDFTRSDTAALVPVRLRQLAAGDYPYGTGQIWAEPDADAAAALMRRIVEDDVWREQIATTGQRRIVALYSPETVGRRFIEALSSMESSMSQSGYG</sequence>
<dbReference type="AlphaFoldDB" id="A0A9X1DCK0"/>
<evidence type="ECO:0000313" key="2">
    <source>
        <dbReference type="EMBL" id="MBT2187511.1"/>
    </source>
</evidence>
<proteinExistence type="predicted"/>
<evidence type="ECO:0000259" key="1">
    <source>
        <dbReference type="Pfam" id="PF00534"/>
    </source>
</evidence>